<sequence length="420" mass="46862">MYLRATNAILNTLITDLMKPAFFLFLFAAQIVFAQKNTSQVLDNEVSAVVEKYIAENKIPGAVVAIKKGNKVLLKKAFGYAKLKEFDGSVSEHPETMRVNHLFDIASLTKVIGTTTAIMKLHDEGKLNVDDPASKYVKGLDEGDKAQITLRHLLTHTSGMYEWYPLYYFSQQRATTYAFIKQLPLKYPVGEGRHYSDLGFTILGEIIEKVSGKPLDVYVKTDIFAPLKMTKTTFKPDKKANLIAATSMGNPYEKRMVEDPSLGFVVKDLDPKSWNGWRQYVLQGEVNDGNAWYANEGISGAAGLFSTVDDLQKLVDMLKNKGKVKGKSFISEKTVTLFLTQDNFKNGLGWMMDPINSFMKNGPTGTFGHTGFTGTSITVVPEKKLSVIILINRQNMGLQATKDYFNPNPIRDAIFKAAMK</sequence>
<name>A0A7W5ZFG8_9BACT</name>
<accession>A0A7W5ZFG8</accession>
<dbReference type="PANTHER" id="PTHR43283:SF11">
    <property type="entry name" value="BETA-LACTAMASE-RELATED DOMAIN-CONTAINING PROTEIN"/>
    <property type="match status" value="1"/>
</dbReference>
<dbReference type="PANTHER" id="PTHR43283">
    <property type="entry name" value="BETA-LACTAMASE-RELATED"/>
    <property type="match status" value="1"/>
</dbReference>
<dbReference type="SUPFAM" id="SSF56601">
    <property type="entry name" value="beta-lactamase/transpeptidase-like"/>
    <property type="match status" value="1"/>
</dbReference>
<dbReference type="InterPro" id="IPR050789">
    <property type="entry name" value="Diverse_Enzym_Activities"/>
</dbReference>
<dbReference type="AlphaFoldDB" id="A0A7W5ZFG8"/>
<feature type="domain" description="Beta-lactamase-related" evidence="2">
    <location>
        <begin position="47"/>
        <end position="396"/>
    </location>
</feature>
<proteinExistence type="predicted"/>
<gene>
    <name evidence="3" type="ORF">FHS57_000238</name>
</gene>
<organism evidence="3 4">
    <name type="scientific">Runella defluvii</name>
    <dbReference type="NCBI Taxonomy" id="370973"/>
    <lineage>
        <taxon>Bacteria</taxon>
        <taxon>Pseudomonadati</taxon>
        <taxon>Bacteroidota</taxon>
        <taxon>Cytophagia</taxon>
        <taxon>Cytophagales</taxon>
        <taxon>Spirosomataceae</taxon>
        <taxon>Runella</taxon>
    </lineage>
</organism>
<dbReference type="InterPro" id="IPR001466">
    <property type="entry name" value="Beta-lactam-related"/>
</dbReference>
<reference evidence="3 4" key="1">
    <citation type="submission" date="2020-08" db="EMBL/GenBank/DDBJ databases">
        <title>Genomic Encyclopedia of Type Strains, Phase IV (KMG-IV): sequencing the most valuable type-strain genomes for metagenomic binning, comparative biology and taxonomic classification.</title>
        <authorList>
            <person name="Goeker M."/>
        </authorList>
    </citation>
    <scope>NUCLEOTIDE SEQUENCE [LARGE SCALE GENOMIC DNA]</scope>
    <source>
        <strain evidence="3 4">DSM 17976</strain>
    </source>
</reference>
<dbReference type="Gene3D" id="3.40.710.10">
    <property type="entry name" value="DD-peptidase/beta-lactamase superfamily"/>
    <property type="match status" value="1"/>
</dbReference>
<evidence type="ECO:0000256" key="1">
    <source>
        <dbReference type="ARBA" id="ARBA00022801"/>
    </source>
</evidence>
<dbReference type="EMBL" id="JACIBY010000001">
    <property type="protein sequence ID" value="MBB3836256.1"/>
    <property type="molecule type" value="Genomic_DNA"/>
</dbReference>
<dbReference type="InterPro" id="IPR012338">
    <property type="entry name" value="Beta-lactam/transpept-like"/>
</dbReference>
<evidence type="ECO:0000313" key="3">
    <source>
        <dbReference type="EMBL" id="MBB3836256.1"/>
    </source>
</evidence>
<dbReference type="Proteomes" id="UP000541352">
    <property type="component" value="Unassembled WGS sequence"/>
</dbReference>
<evidence type="ECO:0000259" key="2">
    <source>
        <dbReference type="Pfam" id="PF00144"/>
    </source>
</evidence>
<protein>
    <submittedName>
        <fullName evidence="3">CubicO group peptidase (Beta-lactamase class C family)</fullName>
    </submittedName>
</protein>
<dbReference type="Pfam" id="PF00144">
    <property type="entry name" value="Beta-lactamase"/>
    <property type="match status" value="1"/>
</dbReference>
<evidence type="ECO:0000313" key="4">
    <source>
        <dbReference type="Proteomes" id="UP000541352"/>
    </source>
</evidence>
<dbReference type="GO" id="GO:0016787">
    <property type="term" value="F:hydrolase activity"/>
    <property type="evidence" value="ECO:0007669"/>
    <property type="project" value="UniProtKB-KW"/>
</dbReference>
<keyword evidence="4" id="KW-1185">Reference proteome</keyword>
<comment type="caution">
    <text evidence="3">The sequence shown here is derived from an EMBL/GenBank/DDBJ whole genome shotgun (WGS) entry which is preliminary data.</text>
</comment>
<keyword evidence="1" id="KW-0378">Hydrolase</keyword>